<proteinExistence type="predicted"/>
<feature type="transmembrane region" description="Helical" evidence="2">
    <location>
        <begin position="183"/>
        <end position="200"/>
    </location>
</feature>
<evidence type="ECO:0000313" key="4">
    <source>
        <dbReference type="EMBL" id="KLO16879.1"/>
    </source>
</evidence>
<feature type="transmembrane region" description="Helical" evidence="2">
    <location>
        <begin position="220"/>
        <end position="238"/>
    </location>
</feature>
<keyword evidence="2" id="KW-1133">Transmembrane helix</keyword>
<evidence type="ECO:0000256" key="2">
    <source>
        <dbReference type="SAM" id="Phobius"/>
    </source>
</evidence>
<feature type="transmembrane region" description="Helical" evidence="2">
    <location>
        <begin position="47"/>
        <end position="68"/>
    </location>
</feature>
<dbReference type="InterPro" id="IPR045340">
    <property type="entry name" value="DUF6533"/>
</dbReference>
<organism evidence="4 5">
    <name type="scientific">Schizopora paradoxa</name>
    <dbReference type="NCBI Taxonomy" id="27342"/>
    <lineage>
        <taxon>Eukaryota</taxon>
        <taxon>Fungi</taxon>
        <taxon>Dikarya</taxon>
        <taxon>Basidiomycota</taxon>
        <taxon>Agaricomycotina</taxon>
        <taxon>Agaricomycetes</taxon>
        <taxon>Hymenochaetales</taxon>
        <taxon>Schizoporaceae</taxon>
        <taxon>Schizopora</taxon>
    </lineage>
</organism>
<evidence type="ECO:0000313" key="5">
    <source>
        <dbReference type="Proteomes" id="UP000053477"/>
    </source>
</evidence>
<feature type="transmembrane region" description="Helical" evidence="2">
    <location>
        <begin position="6"/>
        <end position="26"/>
    </location>
</feature>
<evidence type="ECO:0000259" key="3">
    <source>
        <dbReference type="Pfam" id="PF20151"/>
    </source>
</evidence>
<dbReference type="AlphaFoldDB" id="A0A0H2RYP9"/>
<dbReference type="OrthoDB" id="3350812at2759"/>
<feature type="transmembrane region" description="Helical" evidence="2">
    <location>
        <begin position="80"/>
        <end position="100"/>
    </location>
</feature>
<keyword evidence="5" id="KW-1185">Reference proteome</keyword>
<keyword evidence="2" id="KW-0472">Membrane</keyword>
<feature type="domain" description="DUF6533" evidence="3">
    <location>
        <begin position="14"/>
        <end position="58"/>
    </location>
</feature>
<accession>A0A0H2RYP9</accession>
<keyword evidence="2" id="KW-0812">Transmembrane</keyword>
<sequence length="353" mass="40107">MTSIGGIDLIGGTVAAFGALLTYDVFFITFAEEISLVWRQTWSFGKILYLLNRYLPFFDTFLSLHLLLGRNTDEECLRGFKAVTWLIVIGIIISELILMVRTYALWERDRIVLYLLLFLASAAIVPAFVVTQLEIDSFAYKSVGIGCTKTKNSSPIIFIAFLMLILCETGMEQRSREDFGDHFKVITLAIVTLTVIRVWRHHRNSKSAVLVRMYKDGLLYYLYLLAFSIVNVIIALAAPPQYANWLTTPQRVVHSLLGARVVLHIRSHQDRPDSFITEVDDRLTFGPRSEFQNDSSSASTELTSFHTKPRSPRDYGRGRTFKPAESTVSHTFSSVEFRHSLTPSNIDQLSFVQ</sequence>
<feature type="transmembrane region" description="Helical" evidence="2">
    <location>
        <begin position="153"/>
        <end position="171"/>
    </location>
</feature>
<protein>
    <recommendedName>
        <fullName evidence="3">DUF6533 domain-containing protein</fullName>
    </recommendedName>
</protein>
<feature type="transmembrane region" description="Helical" evidence="2">
    <location>
        <begin position="112"/>
        <end position="133"/>
    </location>
</feature>
<evidence type="ECO:0000256" key="1">
    <source>
        <dbReference type="SAM" id="MobiDB-lite"/>
    </source>
</evidence>
<gene>
    <name evidence="4" type="ORF">SCHPADRAFT_197154</name>
</gene>
<dbReference type="EMBL" id="KQ085911">
    <property type="protein sequence ID" value="KLO16879.1"/>
    <property type="molecule type" value="Genomic_DNA"/>
</dbReference>
<dbReference type="Proteomes" id="UP000053477">
    <property type="component" value="Unassembled WGS sequence"/>
</dbReference>
<reference evidence="4 5" key="1">
    <citation type="submission" date="2015-04" db="EMBL/GenBank/DDBJ databases">
        <title>Complete genome sequence of Schizopora paradoxa KUC8140, a cosmopolitan wood degrader in East Asia.</title>
        <authorList>
            <consortium name="DOE Joint Genome Institute"/>
            <person name="Min B."/>
            <person name="Park H."/>
            <person name="Jang Y."/>
            <person name="Kim J.-J."/>
            <person name="Kim K.H."/>
            <person name="Pangilinan J."/>
            <person name="Lipzen A."/>
            <person name="Riley R."/>
            <person name="Grigoriev I.V."/>
            <person name="Spatafora J.W."/>
            <person name="Choi I.-G."/>
        </authorList>
    </citation>
    <scope>NUCLEOTIDE SEQUENCE [LARGE SCALE GENOMIC DNA]</scope>
    <source>
        <strain evidence="4 5">KUC8140</strain>
    </source>
</reference>
<feature type="compositionally biased region" description="Polar residues" evidence="1">
    <location>
        <begin position="290"/>
        <end position="306"/>
    </location>
</feature>
<name>A0A0H2RYP9_9AGAM</name>
<dbReference type="Pfam" id="PF20151">
    <property type="entry name" value="DUF6533"/>
    <property type="match status" value="1"/>
</dbReference>
<dbReference type="InParanoid" id="A0A0H2RYP9"/>
<feature type="region of interest" description="Disordered" evidence="1">
    <location>
        <begin position="287"/>
        <end position="322"/>
    </location>
</feature>